<evidence type="ECO:0000256" key="1">
    <source>
        <dbReference type="SAM" id="MobiDB-lite"/>
    </source>
</evidence>
<feature type="non-terminal residue" evidence="2">
    <location>
        <position position="24"/>
    </location>
</feature>
<accession>A0A382VM73</accession>
<protein>
    <submittedName>
        <fullName evidence="2">Uncharacterized protein</fullName>
    </submittedName>
</protein>
<reference evidence="2" key="1">
    <citation type="submission" date="2018-05" db="EMBL/GenBank/DDBJ databases">
        <authorList>
            <person name="Lanie J.A."/>
            <person name="Ng W.-L."/>
            <person name="Kazmierczak K.M."/>
            <person name="Andrzejewski T.M."/>
            <person name="Davidsen T.M."/>
            <person name="Wayne K.J."/>
            <person name="Tettelin H."/>
            <person name="Glass J.I."/>
            <person name="Rusch D."/>
            <person name="Podicherti R."/>
            <person name="Tsui H.-C.T."/>
            <person name="Winkler M.E."/>
        </authorList>
    </citation>
    <scope>NUCLEOTIDE SEQUENCE</scope>
</reference>
<gene>
    <name evidence="2" type="ORF">METZ01_LOCUS400314</name>
</gene>
<sequence>SSLTATPNSSPISTWGWKKNRSIC</sequence>
<feature type="compositionally biased region" description="Polar residues" evidence="1">
    <location>
        <begin position="1"/>
        <end position="13"/>
    </location>
</feature>
<proteinExistence type="predicted"/>
<dbReference type="EMBL" id="UINC01152994">
    <property type="protein sequence ID" value="SVD47460.1"/>
    <property type="molecule type" value="Genomic_DNA"/>
</dbReference>
<dbReference type="AlphaFoldDB" id="A0A382VM73"/>
<organism evidence="2">
    <name type="scientific">marine metagenome</name>
    <dbReference type="NCBI Taxonomy" id="408172"/>
    <lineage>
        <taxon>unclassified sequences</taxon>
        <taxon>metagenomes</taxon>
        <taxon>ecological metagenomes</taxon>
    </lineage>
</organism>
<name>A0A382VM73_9ZZZZ</name>
<evidence type="ECO:0000313" key="2">
    <source>
        <dbReference type="EMBL" id="SVD47460.1"/>
    </source>
</evidence>
<feature type="non-terminal residue" evidence="2">
    <location>
        <position position="1"/>
    </location>
</feature>
<feature type="region of interest" description="Disordered" evidence="1">
    <location>
        <begin position="1"/>
        <end position="24"/>
    </location>
</feature>